<keyword evidence="4 11" id="KW-0285">Flavoprotein</keyword>
<evidence type="ECO:0000256" key="11">
    <source>
        <dbReference type="PIRNR" id="PIRNR006268"/>
    </source>
</evidence>
<dbReference type="InterPro" id="IPR003374">
    <property type="entry name" value="ApbE-like_sf"/>
</dbReference>
<keyword evidence="13" id="KW-1185">Reference proteome</keyword>
<comment type="caution">
    <text evidence="12">The sequence shown here is derived from an EMBL/GenBank/DDBJ whole genome shotgun (WGS) entry which is preliminary data.</text>
</comment>
<dbReference type="PIRSF" id="PIRSF006268">
    <property type="entry name" value="ApbE"/>
    <property type="match status" value="1"/>
</dbReference>
<dbReference type="InterPro" id="IPR024932">
    <property type="entry name" value="ApbE"/>
</dbReference>
<name>A0ABS5IX73_9BACT</name>
<sequence length="324" mass="36138">MYSIYLFFLWFHLPVVTLQGSAQGTTWLVMYVDPQQRNFQGAIDTTLLEFDRCLSIYRRDSELSLFNRSAASWEFQSPYFYPVLKKSAEVYAATNGAFDPTIMPLTAAYRAGKKTGSPWWEKADSLLQYVGFSQISFDESSVHKSKEQVRLDFDGIAQGYSVDVLAALLERNGIRDYMVEIGGEVRCKGLKNGKAWTIGIDNPLHPGQKEATVQLLNRAATTAGNYRDHYEQQGKTLTHIINPLTGFSSPSALKSVTVFAADAITADGYDTAFMVMGLEATKRFLAKHTELDALLIYTAENGELRVFMTRGIKPFVIGLDGLAD</sequence>
<evidence type="ECO:0000256" key="7">
    <source>
        <dbReference type="ARBA" id="ARBA00022827"/>
    </source>
</evidence>
<dbReference type="EMBL" id="JAGTXB010000003">
    <property type="protein sequence ID" value="MBS0027574.1"/>
    <property type="molecule type" value="Genomic_DNA"/>
</dbReference>
<dbReference type="GO" id="GO:0016740">
    <property type="term" value="F:transferase activity"/>
    <property type="evidence" value="ECO:0007669"/>
    <property type="project" value="UniProtKB-KW"/>
</dbReference>
<organism evidence="12 13">
    <name type="scientific">Chitinophaga hostae</name>
    <dbReference type="NCBI Taxonomy" id="2831022"/>
    <lineage>
        <taxon>Bacteria</taxon>
        <taxon>Pseudomonadati</taxon>
        <taxon>Bacteroidota</taxon>
        <taxon>Chitinophagia</taxon>
        <taxon>Chitinophagales</taxon>
        <taxon>Chitinophagaceae</taxon>
        <taxon>Chitinophaga</taxon>
    </lineage>
</organism>
<dbReference type="SUPFAM" id="SSF143631">
    <property type="entry name" value="ApbE-like"/>
    <property type="match status" value="1"/>
</dbReference>
<evidence type="ECO:0000256" key="9">
    <source>
        <dbReference type="ARBA" id="ARBA00031306"/>
    </source>
</evidence>
<dbReference type="Gene3D" id="3.10.520.10">
    <property type="entry name" value="ApbE-like domains"/>
    <property type="match status" value="1"/>
</dbReference>
<evidence type="ECO:0000256" key="4">
    <source>
        <dbReference type="ARBA" id="ARBA00022630"/>
    </source>
</evidence>
<evidence type="ECO:0000313" key="13">
    <source>
        <dbReference type="Proteomes" id="UP000676386"/>
    </source>
</evidence>
<dbReference type="PANTHER" id="PTHR30040:SF2">
    <property type="entry name" value="FAD:PROTEIN FMN TRANSFERASE"/>
    <property type="match status" value="1"/>
</dbReference>
<evidence type="ECO:0000256" key="10">
    <source>
        <dbReference type="ARBA" id="ARBA00048540"/>
    </source>
</evidence>
<comment type="cofactor">
    <cofactor evidence="1">
        <name>Mg(2+)</name>
        <dbReference type="ChEBI" id="CHEBI:18420"/>
    </cofactor>
</comment>
<evidence type="ECO:0000256" key="6">
    <source>
        <dbReference type="ARBA" id="ARBA00022723"/>
    </source>
</evidence>
<keyword evidence="5 11" id="KW-0808">Transferase</keyword>
<keyword evidence="8 11" id="KW-0460">Magnesium</keyword>
<reference evidence="12 13" key="1">
    <citation type="submission" date="2021-04" db="EMBL/GenBank/DDBJ databases">
        <title>Chitinophaga sp. nov., isolated from the rhizosphere soil.</title>
        <authorList>
            <person name="He S."/>
        </authorList>
    </citation>
    <scope>NUCLEOTIDE SEQUENCE [LARGE SCALE GENOMIC DNA]</scope>
    <source>
        <strain evidence="12 13">2R12</strain>
    </source>
</reference>
<keyword evidence="7 11" id="KW-0274">FAD</keyword>
<evidence type="ECO:0000256" key="8">
    <source>
        <dbReference type="ARBA" id="ARBA00022842"/>
    </source>
</evidence>
<gene>
    <name evidence="12" type="ORF">KE626_09670</name>
</gene>
<dbReference type="Pfam" id="PF02424">
    <property type="entry name" value="ApbE"/>
    <property type="match status" value="1"/>
</dbReference>
<proteinExistence type="inferred from homology"/>
<dbReference type="RefSeq" id="WP_211972663.1">
    <property type="nucleotide sequence ID" value="NZ_CBFHAM010000033.1"/>
</dbReference>
<comment type="catalytic activity">
    <reaction evidence="10 11">
        <text>L-threonyl-[protein] + FAD = FMN-L-threonyl-[protein] + AMP + H(+)</text>
        <dbReference type="Rhea" id="RHEA:36847"/>
        <dbReference type="Rhea" id="RHEA-COMP:11060"/>
        <dbReference type="Rhea" id="RHEA-COMP:11061"/>
        <dbReference type="ChEBI" id="CHEBI:15378"/>
        <dbReference type="ChEBI" id="CHEBI:30013"/>
        <dbReference type="ChEBI" id="CHEBI:57692"/>
        <dbReference type="ChEBI" id="CHEBI:74257"/>
        <dbReference type="ChEBI" id="CHEBI:456215"/>
        <dbReference type="EC" id="2.7.1.180"/>
    </reaction>
</comment>
<evidence type="ECO:0000256" key="2">
    <source>
        <dbReference type="ARBA" id="ARBA00011955"/>
    </source>
</evidence>
<dbReference type="Proteomes" id="UP000676386">
    <property type="component" value="Unassembled WGS sequence"/>
</dbReference>
<evidence type="ECO:0000313" key="12">
    <source>
        <dbReference type="EMBL" id="MBS0027574.1"/>
    </source>
</evidence>
<accession>A0ABS5IX73</accession>
<keyword evidence="6 11" id="KW-0479">Metal-binding</keyword>
<evidence type="ECO:0000256" key="5">
    <source>
        <dbReference type="ARBA" id="ARBA00022679"/>
    </source>
</evidence>
<dbReference type="EC" id="2.7.1.180" evidence="2 11"/>
<protein>
    <recommendedName>
        <fullName evidence="3 11">FAD:protein FMN transferase</fullName>
        <ecNumber evidence="2 11">2.7.1.180</ecNumber>
    </recommendedName>
    <alternativeName>
        <fullName evidence="9 11">Flavin transferase</fullName>
    </alternativeName>
</protein>
<comment type="similarity">
    <text evidence="11">Belongs to the ApbE family.</text>
</comment>
<evidence type="ECO:0000256" key="1">
    <source>
        <dbReference type="ARBA" id="ARBA00001946"/>
    </source>
</evidence>
<evidence type="ECO:0000256" key="3">
    <source>
        <dbReference type="ARBA" id="ARBA00016337"/>
    </source>
</evidence>
<dbReference type="PANTHER" id="PTHR30040">
    <property type="entry name" value="THIAMINE BIOSYNTHESIS LIPOPROTEIN APBE"/>
    <property type="match status" value="1"/>
</dbReference>